<dbReference type="PROSITE" id="PS50011">
    <property type="entry name" value="PROTEIN_KINASE_DOM"/>
    <property type="match status" value="1"/>
</dbReference>
<comment type="similarity">
    <text evidence="7">Belongs to the protein kinase superfamily.</text>
</comment>
<feature type="compositionally biased region" description="Polar residues" evidence="8">
    <location>
        <begin position="1"/>
        <end position="10"/>
    </location>
</feature>
<dbReference type="Gene3D" id="3.30.200.20">
    <property type="entry name" value="Phosphorylase Kinase, domain 1"/>
    <property type="match status" value="1"/>
</dbReference>
<dbReference type="InterPro" id="IPR017441">
    <property type="entry name" value="Protein_kinase_ATP_BS"/>
</dbReference>
<dbReference type="GO" id="GO:0005952">
    <property type="term" value="C:cAMP-dependent protein kinase complex"/>
    <property type="evidence" value="ECO:0007669"/>
    <property type="project" value="TreeGrafter"/>
</dbReference>
<evidence type="ECO:0000256" key="5">
    <source>
        <dbReference type="ARBA" id="ARBA00022840"/>
    </source>
</evidence>
<dbReference type="InterPro" id="IPR000719">
    <property type="entry name" value="Prot_kinase_dom"/>
</dbReference>
<name>D7FVP5_ECTSI</name>
<dbReference type="eggNOG" id="KOG0616">
    <property type="taxonomic scope" value="Eukaryota"/>
</dbReference>
<dbReference type="SMART" id="SM00220">
    <property type="entry name" value="S_TKc"/>
    <property type="match status" value="1"/>
</dbReference>
<dbReference type="EMBL" id="FN649727">
    <property type="protein sequence ID" value="CBJ31966.1"/>
    <property type="molecule type" value="Genomic_DNA"/>
</dbReference>
<proteinExistence type="inferred from homology"/>
<dbReference type="PANTHER" id="PTHR24353">
    <property type="entry name" value="CYCLIC NUCLEOTIDE-DEPENDENT PROTEIN KINASE"/>
    <property type="match status" value="1"/>
</dbReference>
<evidence type="ECO:0000256" key="7">
    <source>
        <dbReference type="RuleBase" id="RU000304"/>
    </source>
</evidence>
<reference evidence="10 11" key="1">
    <citation type="journal article" date="2010" name="Nature">
        <title>The Ectocarpus genome and the independent evolution of multicellularity in brown algae.</title>
        <authorList>
            <person name="Cock J.M."/>
            <person name="Sterck L."/>
            <person name="Rouze P."/>
            <person name="Scornet D."/>
            <person name="Allen A.E."/>
            <person name="Amoutzias G."/>
            <person name="Anthouard V."/>
            <person name="Artiguenave F."/>
            <person name="Aury J.M."/>
            <person name="Badger J.H."/>
            <person name="Beszteri B."/>
            <person name="Billiau K."/>
            <person name="Bonnet E."/>
            <person name="Bothwell J.H."/>
            <person name="Bowler C."/>
            <person name="Boyen C."/>
            <person name="Brownlee C."/>
            <person name="Carrano C.J."/>
            <person name="Charrier B."/>
            <person name="Cho G.Y."/>
            <person name="Coelho S.M."/>
            <person name="Collen J."/>
            <person name="Corre E."/>
            <person name="Da Silva C."/>
            <person name="Delage L."/>
            <person name="Delaroque N."/>
            <person name="Dittami S.M."/>
            <person name="Doulbeau S."/>
            <person name="Elias M."/>
            <person name="Farnham G."/>
            <person name="Gachon C.M."/>
            <person name="Gschloessl B."/>
            <person name="Heesch S."/>
            <person name="Jabbari K."/>
            <person name="Jubin C."/>
            <person name="Kawai H."/>
            <person name="Kimura K."/>
            <person name="Kloareg B."/>
            <person name="Kupper F.C."/>
            <person name="Lang D."/>
            <person name="Le Bail A."/>
            <person name="Leblanc C."/>
            <person name="Lerouge P."/>
            <person name="Lohr M."/>
            <person name="Lopez P.J."/>
            <person name="Martens C."/>
            <person name="Maumus F."/>
            <person name="Michel G."/>
            <person name="Miranda-Saavedra D."/>
            <person name="Morales J."/>
            <person name="Moreau H."/>
            <person name="Motomura T."/>
            <person name="Nagasato C."/>
            <person name="Napoli C.A."/>
            <person name="Nelson D.R."/>
            <person name="Nyvall-Collen P."/>
            <person name="Peters A.F."/>
            <person name="Pommier C."/>
            <person name="Potin P."/>
            <person name="Poulain J."/>
            <person name="Quesneville H."/>
            <person name="Read B."/>
            <person name="Rensing S.A."/>
            <person name="Ritter A."/>
            <person name="Rousvoal S."/>
            <person name="Samanta M."/>
            <person name="Samson G."/>
            <person name="Schroeder D.C."/>
            <person name="Segurens B."/>
            <person name="Strittmatter M."/>
            <person name="Tonon T."/>
            <person name="Tregear J.W."/>
            <person name="Valentin K."/>
            <person name="von Dassow P."/>
            <person name="Yamagishi T."/>
            <person name="Van de Peer Y."/>
            <person name="Wincker P."/>
        </authorList>
    </citation>
    <scope>NUCLEOTIDE SEQUENCE [LARGE SCALE GENOMIC DNA]</scope>
    <source>
        <strain evidence="11">Ec32 / CCAP1310/4</strain>
    </source>
</reference>
<keyword evidence="11" id="KW-1185">Reference proteome</keyword>
<dbReference type="GO" id="GO:0005524">
    <property type="term" value="F:ATP binding"/>
    <property type="evidence" value="ECO:0007669"/>
    <property type="project" value="UniProtKB-UniRule"/>
</dbReference>
<feature type="region of interest" description="Disordered" evidence="8">
    <location>
        <begin position="1"/>
        <end position="35"/>
    </location>
</feature>
<dbReference type="InterPro" id="IPR008271">
    <property type="entry name" value="Ser/Thr_kinase_AS"/>
</dbReference>
<feature type="compositionally biased region" description="Basic and acidic residues" evidence="8">
    <location>
        <begin position="459"/>
        <end position="468"/>
    </location>
</feature>
<evidence type="ECO:0000313" key="10">
    <source>
        <dbReference type="EMBL" id="CBJ31966.1"/>
    </source>
</evidence>
<evidence type="ECO:0000256" key="8">
    <source>
        <dbReference type="SAM" id="MobiDB-lite"/>
    </source>
</evidence>
<dbReference type="FunFam" id="1.10.510.10:FF:000571">
    <property type="entry name" value="Maternal embryonic leucine zipper kinase"/>
    <property type="match status" value="1"/>
</dbReference>
<dbReference type="InParanoid" id="D7FVP5"/>
<keyword evidence="2" id="KW-0808">Transferase</keyword>
<gene>
    <name evidence="10" type="ORF">Esi_0297_0028</name>
</gene>
<feature type="domain" description="Protein kinase" evidence="9">
    <location>
        <begin position="41"/>
        <end position="299"/>
    </location>
</feature>
<keyword evidence="1 7" id="KW-0723">Serine/threonine-protein kinase</keyword>
<keyword evidence="4" id="KW-0418">Kinase</keyword>
<protein>
    <recommendedName>
        <fullName evidence="9">Protein kinase domain-containing protein</fullName>
    </recommendedName>
</protein>
<evidence type="ECO:0000256" key="1">
    <source>
        <dbReference type="ARBA" id="ARBA00022527"/>
    </source>
</evidence>
<dbReference type="InterPro" id="IPR011009">
    <property type="entry name" value="Kinase-like_dom_sf"/>
</dbReference>
<dbReference type="AlphaFoldDB" id="D7FVP5"/>
<dbReference type="Pfam" id="PF00069">
    <property type="entry name" value="Pkinase"/>
    <property type="match status" value="1"/>
</dbReference>
<evidence type="ECO:0000259" key="9">
    <source>
        <dbReference type="PROSITE" id="PS50011"/>
    </source>
</evidence>
<accession>D7FVP5</accession>
<dbReference type="Proteomes" id="UP000002630">
    <property type="component" value="Linkage Group LG02"/>
</dbReference>
<feature type="region of interest" description="Disordered" evidence="8">
    <location>
        <begin position="424"/>
        <end position="468"/>
    </location>
</feature>
<dbReference type="STRING" id="2880.D7FVP5"/>
<keyword evidence="3 6" id="KW-0547">Nucleotide-binding</keyword>
<sequence>MVVNQSAGKQQDNDSDLDWIARPPREGEPRNPPLYEKGLVAGDGPILGKGAYGVTRLSKSSYTGEYYAVKVMTKARVSERRSILVIQAEIDTLARMQHPFIVHLFGVHQDDVRCMLVLEYAAGGELLYRIRARLRLPDAEAKFYAAEIADALQYMHNEVGIIYHDLKPENILLAADGHVKVVDFGLALDKEAREWDECRMGTSAYMAPELAKHRVQGAHAPAVDWWSFGCVVYELLGGCSPFGDSADLTKYEIYTNITEKKLRFGKGFGARARGLLRRLLDKNPATRLGWQGVQEHKWFRNVDWVALRDRRIFPPWVPPSMKPGCTQCFLQWKPEPPAGAGAGAGGAGGGGGDQSHPPADRAHEYSRVKVPPGYALRPPPPPQPPVAGERLQRQADIVAQAPAAAAWHPWTRRPPPRLANAVATTAKVGEGQGVDVRTARTPSGRRGQGTPRDASNPQAREETRSKLL</sequence>
<dbReference type="Gene3D" id="1.10.510.10">
    <property type="entry name" value="Transferase(Phosphotransferase) domain 1"/>
    <property type="match status" value="1"/>
</dbReference>
<feature type="region of interest" description="Disordered" evidence="8">
    <location>
        <begin position="370"/>
        <end position="389"/>
    </location>
</feature>
<evidence type="ECO:0000256" key="6">
    <source>
        <dbReference type="PROSITE-ProRule" id="PRU10141"/>
    </source>
</evidence>
<dbReference type="GO" id="GO:0004691">
    <property type="term" value="F:cAMP-dependent protein kinase activity"/>
    <property type="evidence" value="ECO:0007669"/>
    <property type="project" value="TreeGrafter"/>
</dbReference>
<feature type="compositionally biased region" description="Gly residues" evidence="8">
    <location>
        <begin position="340"/>
        <end position="353"/>
    </location>
</feature>
<dbReference type="OrthoDB" id="63267at2759"/>
<keyword evidence="5 6" id="KW-0067">ATP-binding</keyword>
<evidence type="ECO:0000256" key="2">
    <source>
        <dbReference type="ARBA" id="ARBA00022679"/>
    </source>
</evidence>
<organism evidence="10 11">
    <name type="scientific">Ectocarpus siliculosus</name>
    <name type="common">Brown alga</name>
    <name type="synonym">Conferva siliculosa</name>
    <dbReference type="NCBI Taxonomy" id="2880"/>
    <lineage>
        <taxon>Eukaryota</taxon>
        <taxon>Sar</taxon>
        <taxon>Stramenopiles</taxon>
        <taxon>Ochrophyta</taxon>
        <taxon>PX clade</taxon>
        <taxon>Phaeophyceae</taxon>
        <taxon>Ectocarpales</taxon>
        <taxon>Ectocarpaceae</taxon>
        <taxon>Ectocarpus</taxon>
    </lineage>
</organism>
<evidence type="ECO:0000313" key="11">
    <source>
        <dbReference type="Proteomes" id="UP000002630"/>
    </source>
</evidence>
<evidence type="ECO:0000256" key="3">
    <source>
        <dbReference type="ARBA" id="ARBA00022741"/>
    </source>
</evidence>
<dbReference type="PANTHER" id="PTHR24353:SF37">
    <property type="entry name" value="CAMP-DEPENDENT PROTEIN KINASE CATALYTIC SUBUNIT PRKX"/>
    <property type="match status" value="1"/>
</dbReference>
<feature type="region of interest" description="Disordered" evidence="8">
    <location>
        <begin position="336"/>
        <end position="362"/>
    </location>
</feature>
<feature type="binding site" evidence="6">
    <location>
        <position position="70"/>
    </location>
    <ligand>
        <name>ATP</name>
        <dbReference type="ChEBI" id="CHEBI:30616"/>
    </ligand>
</feature>
<dbReference type="PROSITE" id="PS00107">
    <property type="entry name" value="PROTEIN_KINASE_ATP"/>
    <property type="match status" value="1"/>
</dbReference>
<evidence type="ECO:0000256" key="4">
    <source>
        <dbReference type="ARBA" id="ARBA00022777"/>
    </source>
</evidence>
<dbReference type="EMBL" id="FN648483">
    <property type="protein sequence ID" value="CBJ31966.1"/>
    <property type="molecule type" value="Genomic_DNA"/>
</dbReference>
<dbReference type="SUPFAM" id="SSF56112">
    <property type="entry name" value="Protein kinase-like (PK-like)"/>
    <property type="match status" value="1"/>
</dbReference>
<dbReference type="PROSITE" id="PS00108">
    <property type="entry name" value="PROTEIN_KINASE_ST"/>
    <property type="match status" value="1"/>
</dbReference>